<dbReference type="PROSITE" id="PS51382">
    <property type="entry name" value="SPX"/>
    <property type="match status" value="1"/>
</dbReference>
<dbReference type="GO" id="GO:0000822">
    <property type="term" value="F:inositol hexakisphosphate binding"/>
    <property type="evidence" value="ECO:0007669"/>
    <property type="project" value="TreeGrafter"/>
</dbReference>
<dbReference type="CDD" id="cd14477">
    <property type="entry name" value="SPX_XPR1_like"/>
    <property type="match status" value="1"/>
</dbReference>
<evidence type="ECO:0000256" key="1">
    <source>
        <dbReference type="ARBA" id="ARBA00004141"/>
    </source>
</evidence>
<gene>
    <name evidence="10" type="ORF">ZHD862_LOCUS24629</name>
</gene>
<organism evidence="10 11">
    <name type="scientific">Rotaria sordida</name>
    <dbReference type="NCBI Taxonomy" id="392033"/>
    <lineage>
        <taxon>Eukaryota</taxon>
        <taxon>Metazoa</taxon>
        <taxon>Spiralia</taxon>
        <taxon>Gnathifera</taxon>
        <taxon>Rotifera</taxon>
        <taxon>Eurotatoria</taxon>
        <taxon>Bdelloidea</taxon>
        <taxon>Philodinida</taxon>
        <taxon>Philodinidae</taxon>
        <taxon>Rotaria</taxon>
    </lineage>
</organism>
<evidence type="ECO:0000259" key="9">
    <source>
        <dbReference type="PROSITE" id="PS51382"/>
    </source>
</evidence>
<name>A0A814Z0Y9_9BILA</name>
<evidence type="ECO:0000256" key="5">
    <source>
        <dbReference type="ARBA" id="ARBA00023136"/>
    </source>
</evidence>
<evidence type="ECO:0008006" key="12">
    <source>
        <dbReference type="Google" id="ProtNLM"/>
    </source>
</evidence>
<protein>
    <recommendedName>
        <fullName evidence="12">Xenotropic and polytropic retrovirus receptor 1</fullName>
    </recommendedName>
</protein>
<dbReference type="GO" id="GO:0006817">
    <property type="term" value="P:phosphate ion transport"/>
    <property type="evidence" value="ECO:0007669"/>
    <property type="project" value="TreeGrafter"/>
</dbReference>
<comment type="caution">
    <text evidence="10">The sequence shown here is derived from an EMBL/GenBank/DDBJ whole genome shotgun (WGS) entry which is preliminary data.</text>
</comment>
<dbReference type="InterPro" id="IPR004342">
    <property type="entry name" value="EXS_C"/>
</dbReference>
<sequence length="825" mass="97562">MKFAEHLSAHVTPEWTSQYIRYDDMKELLAQAVAKAQPFVDDSDNVLREQFFLRVDEHFFQYCEKEATKINTFFAEKLAEAIRRWETLQNEVDHLESSRRHASRRSEVSTTNTVAVNEQNDDTKSTKKNRRSVHSEERTIVAPLARVLPERLVEKTREKQTKRVQYRKRNDLKLAFSEFYLMLVLLQNYQTLNFTGFRKILKKHDKLFQTIRGEEWRKLHIDSAPFHTSKRVEQLINEVETKYTETLESGDRSRAMKRLRVPPLEEKQSPAVTFRVGVFVAPFHTSKRVEQLINEVETKYTETLESGDRSRAMKRLRVPPLEEKQSPAVTFRVGVFVGMICLLVPAVIVLGTNLHDSQSTKPLAWRQALFLYRSTFLIVLHIILVGINVYGWSSSGVNHVLIFEIDPRNHLTYQQFLEIGTFLFVLWFLSFVGFILSSYFDFYPFIQPLGFVTTILLFLFNPTHTLYHHARFWFLKTLGRVICAPFYRVGFADFWLADQLTSLELLFFDIEYFFCFYIYDVGWWPIYSTSPTRGFFCYSWPQVVLQTILMVLPSWFRFAQCLRRYRDTKHKFPHLVNAGKYASGFFVIGTNAARRATAVYYIDYPTSNPFLYIWIITTFIGATYKLIWDFKMDWGFFDKNAGENKFLRDQIVYPSKFYYYAAIIEDTIFRYIWIINVFLQFRTRSAEYADVIGFIFGLVEIFRRFIWNYFRLENEHLNNCGEFRAVRDISIAPISATIDYTTLEDMMDKEKGIKNRRQSKRHDLIEKINNQDIQEEKINKETFIINSLRKLSTDSNSKIEELNKNFNIEPSSTIPDESLDKRIFF</sequence>
<feature type="transmembrane region" description="Helical" evidence="7">
    <location>
        <begin position="370"/>
        <end position="393"/>
    </location>
</feature>
<feature type="compositionally biased region" description="Polar residues" evidence="6">
    <location>
        <begin position="108"/>
        <end position="118"/>
    </location>
</feature>
<feature type="domain" description="SPX" evidence="9">
    <location>
        <begin position="1"/>
        <end position="218"/>
    </location>
</feature>
<evidence type="ECO:0000256" key="2">
    <source>
        <dbReference type="ARBA" id="ARBA00009665"/>
    </source>
</evidence>
<evidence type="ECO:0000259" key="8">
    <source>
        <dbReference type="PROSITE" id="PS51380"/>
    </source>
</evidence>
<comment type="similarity">
    <text evidence="2">Belongs to the SYG1 (TC 2.A.94) family.</text>
</comment>
<feature type="transmembrane region" description="Helical" evidence="7">
    <location>
        <begin position="442"/>
        <end position="460"/>
    </location>
</feature>
<evidence type="ECO:0000313" key="11">
    <source>
        <dbReference type="Proteomes" id="UP000663864"/>
    </source>
</evidence>
<dbReference type="EMBL" id="CAJNOT010001689">
    <property type="protein sequence ID" value="CAF1236145.1"/>
    <property type="molecule type" value="Genomic_DNA"/>
</dbReference>
<proteinExistence type="inferred from homology"/>
<feature type="region of interest" description="Disordered" evidence="6">
    <location>
        <begin position="96"/>
        <end position="137"/>
    </location>
</feature>
<feature type="transmembrane region" description="Helical" evidence="7">
    <location>
        <begin position="413"/>
        <end position="435"/>
    </location>
</feature>
<dbReference type="InterPro" id="IPR004331">
    <property type="entry name" value="SPX_dom"/>
</dbReference>
<dbReference type="GO" id="GO:0005794">
    <property type="term" value="C:Golgi apparatus"/>
    <property type="evidence" value="ECO:0007669"/>
    <property type="project" value="TreeGrafter"/>
</dbReference>
<dbReference type="PROSITE" id="PS51380">
    <property type="entry name" value="EXS"/>
    <property type="match status" value="1"/>
</dbReference>
<evidence type="ECO:0000256" key="3">
    <source>
        <dbReference type="ARBA" id="ARBA00022692"/>
    </source>
</evidence>
<accession>A0A814Z0Y9</accession>
<evidence type="ECO:0000256" key="4">
    <source>
        <dbReference type="ARBA" id="ARBA00022989"/>
    </source>
</evidence>
<feature type="transmembrane region" description="Helical" evidence="7">
    <location>
        <begin position="657"/>
        <end position="679"/>
    </location>
</feature>
<dbReference type="GO" id="GO:0016036">
    <property type="term" value="P:cellular response to phosphate starvation"/>
    <property type="evidence" value="ECO:0007669"/>
    <property type="project" value="TreeGrafter"/>
</dbReference>
<feature type="compositionally biased region" description="Basic and acidic residues" evidence="6">
    <location>
        <begin position="96"/>
        <end position="107"/>
    </location>
</feature>
<evidence type="ECO:0000313" key="10">
    <source>
        <dbReference type="EMBL" id="CAF1236145.1"/>
    </source>
</evidence>
<feature type="transmembrane region" description="Helical" evidence="7">
    <location>
        <begin position="503"/>
        <end position="526"/>
    </location>
</feature>
<dbReference type="GO" id="GO:0005886">
    <property type="term" value="C:plasma membrane"/>
    <property type="evidence" value="ECO:0007669"/>
    <property type="project" value="TreeGrafter"/>
</dbReference>
<evidence type="ECO:0000256" key="7">
    <source>
        <dbReference type="SAM" id="Phobius"/>
    </source>
</evidence>
<keyword evidence="3 7" id="KW-0812">Transmembrane</keyword>
<feature type="transmembrane region" description="Helical" evidence="7">
    <location>
        <begin position="610"/>
        <end position="628"/>
    </location>
</feature>
<dbReference type="PANTHER" id="PTHR10783">
    <property type="entry name" value="XENOTROPIC AND POLYTROPIC RETROVIRUS RECEPTOR 1-RELATED"/>
    <property type="match status" value="1"/>
</dbReference>
<reference evidence="10" key="1">
    <citation type="submission" date="2021-02" db="EMBL/GenBank/DDBJ databases">
        <authorList>
            <person name="Nowell W R."/>
        </authorList>
    </citation>
    <scope>NUCLEOTIDE SEQUENCE</scope>
</reference>
<evidence type="ECO:0000256" key="6">
    <source>
        <dbReference type="SAM" id="MobiDB-lite"/>
    </source>
</evidence>
<keyword evidence="4 7" id="KW-1133">Transmembrane helix</keyword>
<dbReference type="Proteomes" id="UP000663864">
    <property type="component" value="Unassembled WGS sequence"/>
</dbReference>
<keyword evidence="5 7" id="KW-0472">Membrane</keyword>
<feature type="domain" description="EXS" evidence="8">
    <location>
        <begin position="537"/>
        <end position="744"/>
    </location>
</feature>
<dbReference type="PANTHER" id="PTHR10783:SF103">
    <property type="entry name" value="SOLUTE CARRIER FAMILY 53 MEMBER 1"/>
    <property type="match status" value="1"/>
</dbReference>
<feature type="transmembrane region" description="Helical" evidence="7">
    <location>
        <begin position="538"/>
        <end position="556"/>
    </location>
</feature>
<dbReference type="Pfam" id="PF03105">
    <property type="entry name" value="SPX"/>
    <property type="match status" value="1"/>
</dbReference>
<dbReference type="AlphaFoldDB" id="A0A814Z0Y9"/>
<feature type="transmembrane region" description="Helical" evidence="7">
    <location>
        <begin position="472"/>
        <end position="491"/>
    </location>
</feature>
<dbReference type="Pfam" id="PF03124">
    <property type="entry name" value="EXS"/>
    <property type="match status" value="1"/>
</dbReference>
<comment type="subcellular location">
    <subcellularLocation>
        <location evidence="1">Membrane</location>
        <topology evidence="1">Multi-pass membrane protein</topology>
    </subcellularLocation>
</comment>
<feature type="transmembrane region" description="Helical" evidence="7">
    <location>
        <begin position="329"/>
        <end position="350"/>
    </location>
</feature>